<keyword evidence="4" id="KW-0945">Host-virus interaction</keyword>
<evidence type="ECO:0000313" key="18">
    <source>
        <dbReference type="Proteomes" id="UP001454036"/>
    </source>
</evidence>
<comment type="caution">
    <text evidence="17">The sequence shown here is derived from an EMBL/GenBank/DDBJ whole genome shotgun (WGS) entry which is preliminary data.</text>
</comment>
<evidence type="ECO:0000256" key="9">
    <source>
        <dbReference type="ARBA" id="ARBA00022989"/>
    </source>
</evidence>
<evidence type="ECO:0000256" key="2">
    <source>
        <dbReference type="ARBA" id="ARBA00022448"/>
    </source>
</evidence>
<keyword evidence="2" id="KW-0813">Transport</keyword>
<evidence type="ECO:0000256" key="7">
    <source>
        <dbReference type="ARBA" id="ARBA00022737"/>
    </source>
</evidence>
<dbReference type="AlphaFoldDB" id="A0AAV3R8U5"/>
<dbReference type="CDD" id="cd23509">
    <property type="entry name" value="Gnk2-like"/>
    <property type="match status" value="2"/>
</dbReference>
<evidence type="ECO:0000256" key="1">
    <source>
        <dbReference type="ARBA" id="ARBA00004251"/>
    </source>
</evidence>
<dbReference type="EMBL" id="BAABME010008051">
    <property type="protein sequence ID" value="GAA0172284.1"/>
    <property type="molecule type" value="Genomic_DNA"/>
</dbReference>
<evidence type="ECO:0000256" key="13">
    <source>
        <dbReference type="ARBA" id="ARBA00038393"/>
    </source>
</evidence>
<dbReference type="Proteomes" id="UP001454036">
    <property type="component" value="Unassembled WGS sequence"/>
</dbReference>
<dbReference type="FunFam" id="3.30.430.20:FF:000001">
    <property type="entry name" value="cysteine-rich repeat secretory protein 3"/>
    <property type="match status" value="1"/>
</dbReference>
<keyword evidence="3" id="KW-1003">Cell membrane</keyword>
<dbReference type="InterPro" id="IPR051378">
    <property type="entry name" value="Cell2Cell_Antifungal"/>
</dbReference>
<dbReference type="GO" id="GO:0010497">
    <property type="term" value="P:plasmodesmata-mediated intercellular transport"/>
    <property type="evidence" value="ECO:0007669"/>
    <property type="project" value="TreeGrafter"/>
</dbReference>
<protein>
    <recommendedName>
        <fullName evidence="16">Gnk2-homologous domain-containing protein</fullName>
    </recommendedName>
</protein>
<feature type="transmembrane region" description="Helical" evidence="15">
    <location>
        <begin position="7"/>
        <end position="27"/>
    </location>
</feature>
<dbReference type="GO" id="GO:0009506">
    <property type="term" value="C:plasmodesma"/>
    <property type="evidence" value="ECO:0007669"/>
    <property type="project" value="UniProtKB-SubCell"/>
</dbReference>
<evidence type="ECO:0000256" key="8">
    <source>
        <dbReference type="ARBA" id="ARBA00022949"/>
    </source>
</evidence>
<dbReference type="Pfam" id="PF01657">
    <property type="entry name" value="Stress-antifung"/>
    <property type="match status" value="2"/>
</dbReference>
<evidence type="ECO:0000256" key="12">
    <source>
        <dbReference type="ARBA" id="ARBA00024184"/>
    </source>
</evidence>
<keyword evidence="9 15" id="KW-1133">Transmembrane helix</keyword>
<dbReference type="PANTHER" id="PTHR32080:SF24">
    <property type="entry name" value="PLASMODESMATA-LOCATED PROTEIN 2"/>
    <property type="match status" value="1"/>
</dbReference>
<keyword evidence="6" id="KW-0732">Signal</keyword>
<dbReference type="FunFam" id="3.30.430.20:FF:000008">
    <property type="entry name" value="cysteine-rich repeat secretory protein 3"/>
    <property type="match status" value="1"/>
</dbReference>
<dbReference type="Gene3D" id="3.30.430.20">
    <property type="entry name" value="Gnk2 domain, C-X8-C-X2-C motif"/>
    <property type="match status" value="2"/>
</dbReference>
<keyword evidence="5 15" id="KW-0812">Transmembrane</keyword>
<name>A0AAV3R8U5_LITER</name>
<evidence type="ECO:0000256" key="11">
    <source>
        <dbReference type="ARBA" id="ARBA00023157"/>
    </source>
</evidence>
<feature type="region of interest" description="Disordered" evidence="14">
    <location>
        <begin position="246"/>
        <end position="265"/>
    </location>
</feature>
<organism evidence="17 18">
    <name type="scientific">Lithospermum erythrorhizon</name>
    <name type="common">Purple gromwell</name>
    <name type="synonym">Lithospermum officinale var. erythrorhizon</name>
    <dbReference type="NCBI Taxonomy" id="34254"/>
    <lineage>
        <taxon>Eukaryota</taxon>
        <taxon>Viridiplantae</taxon>
        <taxon>Streptophyta</taxon>
        <taxon>Embryophyta</taxon>
        <taxon>Tracheophyta</taxon>
        <taxon>Spermatophyta</taxon>
        <taxon>Magnoliopsida</taxon>
        <taxon>eudicotyledons</taxon>
        <taxon>Gunneridae</taxon>
        <taxon>Pentapetalae</taxon>
        <taxon>asterids</taxon>
        <taxon>lamiids</taxon>
        <taxon>Boraginales</taxon>
        <taxon>Boraginaceae</taxon>
        <taxon>Boraginoideae</taxon>
        <taxon>Lithospermeae</taxon>
        <taxon>Lithospermum</taxon>
    </lineage>
</organism>
<keyword evidence="18" id="KW-1185">Reference proteome</keyword>
<reference evidence="17 18" key="1">
    <citation type="submission" date="2024-01" db="EMBL/GenBank/DDBJ databases">
        <title>The complete chloroplast genome sequence of Lithospermum erythrorhizon: insights into the phylogenetic relationship among Boraginaceae species and the maternal lineages of purple gromwells.</title>
        <authorList>
            <person name="Okada T."/>
            <person name="Watanabe K."/>
        </authorList>
    </citation>
    <scope>NUCLEOTIDE SEQUENCE [LARGE SCALE GENOMIC DNA]</scope>
</reference>
<dbReference type="GO" id="GO:0046739">
    <property type="term" value="P:transport of virus in multicellular host"/>
    <property type="evidence" value="ECO:0007669"/>
    <property type="project" value="UniProtKB-ARBA"/>
</dbReference>
<dbReference type="InterPro" id="IPR002902">
    <property type="entry name" value="GNK2"/>
</dbReference>
<sequence length="302" mass="32451">MLLHRRPFWYFIIFFFSSHILEFFPLAKSAPEYTTLVYKGCAHQAISDPTNAYSQALSTLFGNLISQSSKAKFYKTTTGSGQNTVTGLFQCRGDLSNVDCYSCISGLPILIDKLCGKPVAARLQLYGCYMLYEVNGFPQISGMELLYKTCSGKNAGGSEAEQVRDTALNALENGISSANGGFYTTSYEEVYALGQCEGDVGGSDCGECVKNAVQKAQVECGSSVSGQIYLHKCFITYSNYPHGPPKRSSSSYSDSAPSSSDSSGQSIGKTVAIILGGAAAVGFLIILLLFAKNLVKKHDGKE</sequence>
<keyword evidence="10 15" id="KW-0472">Membrane</keyword>
<evidence type="ECO:0000256" key="6">
    <source>
        <dbReference type="ARBA" id="ARBA00022729"/>
    </source>
</evidence>
<proteinExistence type="inferred from homology"/>
<evidence type="ECO:0000256" key="14">
    <source>
        <dbReference type="SAM" id="MobiDB-lite"/>
    </source>
</evidence>
<dbReference type="GO" id="GO:0005886">
    <property type="term" value="C:plasma membrane"/>
    <property type="evidence" value="ECO:0007669"/>
    <property type="project" value="UniProtKB-SubCell"/>
</dbReference>
<keyword evidence="7" id="KW-0677">Repeat</keyword>
<evidence type="ECO:0000256" key="4">
    <source>
        <dbReference type="ARBA" id="ARBA00022581"/>
    </source>
</evidence>
<accession>A0AAV3R8U5</accession>
<dbReference type="InterPro" id="IPR038408">
    <property type="entry name" value="GNK2_sf"/>
</dbReference>
<keyword evidence="8" id="KW-0965">Cell junction</keyword>
<evidence type="ECO:0000256" key="3">
    <source>
        <dbReference type="ARBA" id="ARBA00022475"/>
    </source>
</evidence>
<dbReference type="PANTHER" id="PTHR32080">
    <property type="entry name" value="ANTIFUNGAL PROTEIN GINKBILOBIN-2-LIKE"/>
    <property type="match status" value="1"/>
</dbReference>
<comment type="similarity">
    <text evidence="13">Belongs to the cysteine-rich repeat secretory protein family. Plasmodesmata-located proteins (PDLD) subfamily.</text>
</comment>
<evidence type="ECO:0000256" key="5">
    <source>
        <dbReference type="ARBA" id="ARBA00022692"/>
    </source>
</evidence>
<feature type="compositionally biased region" description="Low complexity" evidence="14">
    <location>
        <begin position="248"/>
        <end position="265"/>
    </location>
</feature>
<feature type="transmembrane region" description="Helical" evidence="15">
    <location>
        <begin position="271"/>
        <end position="291"/>
    </location>
</feature>
<keyword evidence="11" id="KW-1015">Disulfide bond</keyword>
<comment type="subcellular location">
    <subcellularLocation>
        <location evidence="12">Cell junction</location>
        <location evidence="12">Plasmodesma</location>
    </subcellularLocation>
    <subcellularLocation>
        <location evidence="1">Cell membrane</location>
        <topology evidence="1">Single-pass type I membrane protein</topology>
    </subcellularLocation>
</comment>
<evidence type="ECO:0000256" key="10">
    <source>
        <dbReference type="ARBA" id="ARBA00023136"/>
    </source>
</evidence>
<evidence type="ECO:0000256" key="15">
    <source>
        <dbReference type="SAM" id="Phobius"/>
    </source>
</evidence>
<dbReference type="PROSITE" id="PS51473">
    <property type="entry name" value="GNK2"/>
    <property type="match status" value="2"/>
</dbReference>
<evidence type="ECO:0000259" key="16">
    <source>
        <dbReference type="PROSITE" id="PS51473"/>
    </source>
</evidence>
<feature type="domain" description="Gnk2-homologous" evidence="16">
    <location>
        <begin position="142"/>
        <end position="242"/>
    </location>
</feature>
<feature type="domain" description="Gnk2-homologous" evidence="16">
    <location>
        <begin position="34"/>
        <end position="137"/>
    </location>
</feature>
<evidence type="ECO:0000313" key="17">
    <source>
        <dbReference type="EMBL" id="GAA0172284.1"/>
    </source>
</evidence>
<gene>
    <name evidence="17" type="ORF">LIER_26136</name>
</gene>